<dbReference type="InterPro" id="IPR018303">
    <property type="entry name" value="ATPase_P-typ_P_site"/>
</dbReference>
<evidence type="ECO:0000256" key="7">
    <source>
        <dbReference type="ARBA" id="ARBA00022967"/>
    </source>
</evidence>
<keyword evidence="7" id="KW-1278">Translocase</keyword>
<dbReference type="GO" id="GO:0016887">
    <property type="term" value="F:ATP hydrolysis activity"/>
    <property type="evidence" value="ECO:0007669"/>
    <property type="project" value="InterPro"/>
</dbReference>
<evidence type="ECO:0000313" key="14">
    <source>
        <dbReference type="Proteomes" id="UP001373714"/>
    </source>
</evidence>
<dbReference type="InterPro" id="IPR023214">
    <property type="entry name" value="HAD_sf"/>
</dbReference>
<dbReference type="InterPro" id="IPR023299">
    <property type="entry name" value="ATPase_P-typ_cyto_dom_N"/>
</dbReference>
<dbReference type="InterPro" id="IPR008250">
    <property type="entry name" value="ATPase_P-typ_transduc_dom_A_sf"/>
</dbReference>
<evidence type="ECO:0000256" key="11">
    <source>
        <dbReference type="SAM" id="MobiDB-lite"/>
    </source>
</evidence>
<dbReference type="InterPro" id="IPR036163">
    <property type="entry name" value="HMA_dom_sf"/>
</dbReference>
<dbReference type="PANTHER" id="PTHR43520">
    <property type="entry name" value="ATP7, ISOFORM B"/>
    <property type="match status" value="1"/>
</dbReference>
<keyword evidence="8 10" id="KW-1133">Transmembrane helix</keyword>
<evidence type="ECO:0000313" key="13">
    <source>
        <dbReference type="EMBL" id="KAK6363756.1"/>
    </source>
</evidence>
<feature type="compositionally biased region" description="Basic and acidic residues" evidence="11">
    <location>
        <begin position="225"/>
        <end position="245"/>
    </location>
</feature>
<dbReference type="Pfam" id="PF00122">
    <property type="entry name" value="E1-E2_ATPase"/>
    <property type="match status" value="1"/>
</dbReference>
<dbReference type="InterPro" id="IPR044492">
    <property type="entry name" value="P_typ_ATPase_HD_dom"/>
</dbReference>
<dbReference type="SUPFAM" id="SSF81653">
    <property type="entry name" value="Calcium ATPase, transduction domain A"/>
    <property type="match status" value="1"/>
</dbReference>
<evidence type="ECO:0000256" key="10">
    <source>
        <dbReference type="RuleBase" id="RU362081"/>
    </source>
</evidence>
<dbReference type="GO" id="GO:0005524">
    <property type="term" value="F:ATP binding"/>
    <property type="evidence" value="ECO:0007669"/>
    <property type="project" value="UniProtKB-UniRule"/>
</dbReference>
<dbReference type="SUPFAM" id="SSF56784">
    <property type="entry name" value="HAD-like"/>
    <property type="match status" value="1"/>
</dbReference>
<dbReference type="NCBIfam" id="TIGR01494">
    <property type="entry name" value="ATPase_P-type"/>
    <property type="match status" value="1"/>
</dbReference>
<dbReference type="Proteomes" id="UP001373714">
    <property type="component" value="Unassembled WGS sequence"/>
</dbReference>
<keyword evidence="6 10" id="KW-0067">ATP-binding</keyword>
<dbReference type="Gene3D" id="3.40.50.1000">
    <property type="entry name" value="HAD superfamily/HAD-like"/>
    <property type="match status" value="1"/>
</dbReference>
<dbReference type="PANTHER" id="PTHR43520:SF8">
    <property type="entry name" value="P-TYPE CU(+) TRANSPORTER"/>
    <property type="match status" value="1"/>
</dbReference>
<feature type="compositionally biased region" description="Polar residues" evidence="11">
    <location>
        <begin position="247"/>
        <end position="257"/>
    </location>
</feature>
<dbReference type="SUPFAM" id="SSF81665">
    <property type="entry name" value="Calcium ATPase, transmembrane domain M"/>
    <property type="match status" value="1"/>
</dbReference>
<keyword evidence="9 10" id="KW-0472">Membrane</keyword>
<feature type="transmembrane region" description="Helical" evidence="10">
    <location>
        <begin position="1327"/>
        <end position="1349"/>
    </location>
</feature>
<reference evidence="13 14" key="1">
    <citation type="submission" date="2019-10" db="EMBL/GenBank/DDBJ databases">
        <authorList>
            <person name="Palmer J.M."/>
        </authorList>
    </citation>
    <scope>NUCLEOTIDE SEQUENCE [LARGE SCALE GENOMIC DNA]</scope>
    <source>
        <strain evidence="13 14">TWF730</strain>
    </source>
</reference>
<evidence type="ECO:0000256" key="4">
    <source>
        <dbReference type="ARBA" id="ARBA00022723"/>
    </source>
</evidence>
<comment type="similarity">
    <text evidence="2 10">Belongs to the cation transport ATPase (P-type) (TC 3.A.3) family. Type IB subfamily.</text>
</comment>
<feature type="transmembrane region" description="Helical" evidence="10">
    <location>
        <begin position="1301"/>
        <end position="1321"/>
    </location>
</feature>
<feature type="transmembrane region" description="Helical" evidence="10">
    <location>
        <begin position="663"/>
        <end position="682"/>
    </location>
</feature>
<keyword evidence="3 10" id="KW-0812">Transmembrane</keyword>
<evidence type="ECO:0000256" key="6">
    <source>
        <dbReference type="ARBA" id="ARBA00022840"/>
    </source>
</evidence>
<evidence type="ECO:0000256" key="8">
    <source>
        <dbReference type="ARBA" id="ARBA00022989"/>
    </source>
</evidence>
<evidence type="ECO:0000256" key="9">
    <source>
        <dbReference type="ARBA" id="ARBA00023136"/>
    </source>
</evidence>
<dbReference type="InterPro" id="IPR006121">
    <property type="entry name" value="HMA_dom"/>
</dbReference>
<dbReference type="Gene3D" id="2.70.150.10">
    <property type="entry name" value="Calcium-transporting ATPase, cytoplasmic transduction domain A"/>
    <property type="match status" value="1"/>
</dbReference>
<feature type="transmembrane region" description="Helical" evidence="10">
    <location>
        <begin position="946"/>
        <end position="972"/>
    </location>
</feature>
<feature type="transmembrane region" description="Helical" evidence="10">
    <location>
        <begin position="623"/>
        <end position="643"/>
    </location>
</feature>
<dbReference type="InterPro" id="IPR001757">
    <property type="entry name" value="P_typ_ATPase"/>
</dbReference>
<evidence type="ECO:0000256" key="1">
    <source>
        <dbReference type="ARBA" id="ARBA00004127"/>
    </source>
</evidence>
<feature type="transmembrane region" description="Helical" evidence="10">
    <location>
        <begin position="703"/>
        <end position="722"/>
    </location>
</feature>
<dbReference type="GO" id="GO:0016020">
    <property type="term" value="C:membrane"/>
    <property type="evidence" value="ECO:0007669"/>
    <property type="project" value="UniProtKB-SubCell"/>
</dbReference>
<proteinExistence type="inferred from homology"/>
<dbReference type="NCBIfam" id="TIGR01525">
    <property type="entry name" value="ATPase-IB_hvy"/>
    <property type="match status" value="1"/>
</dbReference>
<dbReference type="GO" id="GO:0012505">
    <property type="term" value="C:endomembrane system"/>
    <property type="evidence" value="ECO:0007669"/>
    <property type="project" value="UniProtKB-SubCell"/>
</dbReference>
<comment type="subcellular location">
    <subcellularLocation>
        <location evidence="1">Endomembrane system</location>
        <topology evidence="1">Multi-pass membrane protein</topology>
    </subcellularLocation>
    <subcellularLocation>
        <location evidence="10">Membrane</location>
    </subcellularLocation>
</comment>
<dbReference type="SUPFAM" id="SSF55008">
    <property type="entry name" value="HMA, heavy metal-associated domain"/>
    <property type="match status" value="1"/>
</dbReference>
<dbReference type="GO" id="GO:0005507">
    <property type="term" value="F:copper ion binding"/>
    <property type="evidence" value="ECO:0007669"/>
    <property type="project" value="TreeGrafter"/>
</dbReference>
<dbReference type="InterPro" id="IPR059000">
    <property type="entry name" value="ATPase_P-type_domA"/>
</dbReference>
<dbReference type="GO" id="GO:0055070">
    <property type="term" value="P:copper ion homeostasis"/>
    <property type="evidence" value="ECO:0007669"/>
    <property type="project" value="TreeGrafter"/>
</dbReference>
<dbReference type="SFLD" id="SFLDG00002">
    <property type="entry name" value="C1.7:_P-type_atpase_like"/>
    <property type="match status" value="1"/>
</dbReference>
<dbReference type="InterPro" id="IPR023298">
    <property type="entry name" value="ATPase_P-typ_TM_dom_sf"/>
</dbReference>
<keyword evidence="4 10" id="KW-0479">Metal-binding</keyword>
<dbReference type="SFLD" id="SFLDS00003">
    <property type="entry name" value="Haloacid_Dehalogenase"/>
    <property type="match status" value="1"/>
</dbReference>
<sequence>MRASRVKNALGAMSRSILKSLSSFISIATCETWRTRVNHSISNQTLHMKMALKSGDEHAVALERVSSNSCRYVWSTGIQSHKIEDVQNADGDGEGDGARRGDIQLRAKIVVTSLQSAIKDIANVDITNVQCCHGPKDDSNPCNCTSDCWDTLATITCKYNLFDFVDSLETPMAVHEEYEEAISCGSSSHLSFTSEKIVESNGSGSSCQSQCSRDIDEHHQHDRDDIECADGDHDHTQDHDHDHHNGSTHNASASPESSSHDTEKTHVNDSQESSCSNTEKGHHRDDTLDARVPDSLKRIVSQLPHALTIGHHHHFKIIRIKEACPFHRDLIAQKFIWSQNKCACAWIKGILALVFDTTPVGHLCCKTNEEMRIATRDCCLEDHDVEAELRDSLESLPSESGSLVPPKTLRYLSLGVTGMTCTTCETKLAKTLKRIDGIIPKGPKGVKTSFMRGKAEIWYNSSVITDPSEQICPVVKRMTGFGCKVLSDTDRLNCNYSIQTIFIKLYHLEGADVDAIATRITLLKGVTRVGICKNKSTVLPLWRILRNKIFGGTSVQQPDPEKGFVGKDWSVFKIKYDPQQLQVRSLLQYMRTSPQGNHTVELFECDDVDKIIEQQSLNELRKLMWLALVAALLTFPILLVTWTPSIQTQVPDAMDMDPTRIRTFIALQVICFVLAAIVQALGKRIYINAFRSIVFQHRLDMDCLITLSTTAAFIYSVVFWGINLGRELVKLDSGQPPDDVDAERHDPIFEASSLLITLILSGRLLTGYIRHWAANRISVGTLQADVCTRSSQYTFKPIRNRRWKTEDVRLLHYGDVLLAQTGEIIVTDGVVINGHATVDESHLTGESEPAQHERGSTLIAGSKVIEGRLEYRATRLIPENTISSMKRLVAAASGSRPRIQDYADKVAAWLTPVVLFIALVSFGGWLSYYRLVKPDTTDLSAAFSKALTTAITVLAISCPCAIALAVPTVLIFATQVGVKCGIVIKSPESLEKARNIRYFVADKTGTLTTGRLQVTAAKYWVRGEWVSDTGENEVRDIQDLIFKLIARDRHPVSKAVLDRLKESHTKELPLSDNEKSVRSIVGKGVEGTINGRRLRAGKPSWVLTDRMKNFSKPIFKDVIEDAARTPFVVVDVTNGTILAVFGLSDTIRPEAASVISKLQAQNIECFMLSGDQLAVCKQVAEAIGIPQENVYAECSPDDKTQRIRLLQTKADMDTGIHHLRGCFIRRTINRFRTPRQYVLFLGDGTNDAAALTRADVGVTMSNCTDIAAGCADVGILSSSLTGVLALLALGKRTTSLIKCNFAWALKYNLGAILISTGIIPWTLAPQYAGVGEAVSVAPVFIIASTILWWRLKIKHL</sequence>
<feature type="domain" description="P-type ATPase A" evidence="12">
    <location>
        <begin position="796"/>
        <end position="889"/>
    </location>
</feature>
<dbReference type="EMBL" id="JAVHNS010000001">
    <property type="protein sequence ID" value="KAK6363756.1"/>
    <property type="molecule type" value="Genomic_DNA"/>
</dbReference>
<dbReference type="Pfam" id="PF00702">
    <property type="entry name" value="Hydrolase"/>
    <property type="match status" value="1"/>
</dbReference>
<feature type="compositionally biased region" description="Basic and acidic residues" evidence="11">
    <location>
        <begin position="279"/>
        <end position="290"/>
    </location>
</feature>
<keyword evidence="14" id="KW-1185">Reference proteome</keyword>
<dbReference type="GO" id="GO:0043682">
    <property type="term" value="F:P-type divalent copper transporter activity"/>
    <property type="evidence" value="ECO:0007669"/>
    <property type="project" value="TreeGrafter"/>
</dbReference>
<feature type="transmembrane region" description="Helical" evidence="10">
    <location>
        <begin position="906"/>
        <end position="926"/>
    </location>
</feature>
<gene>
    <name evidence="13" type="ORF">TWF730_001172</name>
</gene>
<evidence type="ECO:0000259" key="12">
    <source>
        <dbReference type="Pfam" id="PF00122"/>
    </source>
</evidence>
<evidence type="ECO:0000256" key="3">
    <source>
        <dbReference type="ARBA" id="ARBA00022692"/>
    </source>
</evidence>
<accession>A0AAV9VQ14</accession>
<comment type="caution">
    <text evidence="13">The sequence shown here is derived from an EMBL/GenBank/DDBJ whole genome shotgun (WGS) entry which is preliminary data.</text>
</comment>
<dbReference type="Gene3D" id="3.30.70.100">
    <property type="match status" value="1"/>
</dbReference>
<dbReference type="InterPro" id="IPR027256">
    <property type="entry name" value="P-typ_ATPase_IB"/>
</dbReference>
<dbReference type="SFLD" id="SFLDF00027">
    <property type="entry name" value="p-type_atpase"/>
    <property type="match status" value="1"/>
</dbReference>
<evidence type="ECO:0000256" key="5">
    <source>
        <dbReference type="ARBA" id="ARBA00022741"/>
    </source>
</evidence>
<organism evidence="13 14">
    <name type="scientific">Orbilia blumenaviensis</name>
    <dbReference type="NCBI Taxonomy" id="1796055"/>
    <lineage>
        <taxon>Eukaryota</taxon>
        <taxon>Fungi</taxon>
        <taxon>Dikarya</taxon>
        <taxon>Ascomycota</taxon>
        <taxon>Pezizomycotina</taxon>
        <taxon>Orbiliomycetes</taxon>
        <taxon>Orbiliales</taxon>
        <taxon>Orbiliaceae</taxon>
        <taxon>Orbilia</taxon>
    </lineage>
</organism>
<evidence type="ECO:0000256" key="2">
    <source>
        <dbReference type="ARBA" id="ARBA00006024"/>
    </source>
</evidence>
<name>A0AAV9VQ14_9PEZI</name>
<feature type="region of interest" description="Disordered" evidence="11">
    <location>
        <begin position="225"/>
        <end position="290"/>
    </location>
</feature>
<dbReference type="PRINTS" id="PR00119">
    <property type="entry name" value="CATATPASE"/>
</dbReference>
<dbReference type="PROSITE" id="PS00154">
    <property type="entry name" value="ATPASE_E1_E2"/>
    <property type="match status" value="1"/>
</dbReference>
<dbReference type="InterPro" id="IPR036412">
    <property type="entry name" value="HAD-like_sf"/>
</dbReference>
<feature type="transmembrane region" description="Helical" evidence="10">
    <location>
        <begin position="748"/>
        <end position="766"/>
    </location>
</feature>
<dbReference type="Gene3D" id="3.40.1110.10">
    <property type="entry name" value="Calcium-transporting ATPase, cytoplasmic domain N"/>
    <property type="match status" value="1"/>
</dbReference>
<protein>
    <recommendedName>
        <fullName evidence="12">P-type ATPase A domain-containing protein</fullName>
    </recommendedName>
</protein>
<dbReference type="CDD" id="cd00371">
    <property type="entry name" value="HMA"/>
    <property type="match status" value="1"/>
</dbReference>
<keyword evidence="5 10" id="KW-0547">Nucleotide-binding</keyword>
<feature type="compositionally biased region" description="Basic and acidic residues" evidence="11">
    <location>
        <begin position="258"/>
        <end position="269"/>
    </location>
</feature>